<dbReference type="HOGENOM" id="CLU_011465_1_1_1"/>
<evidence type="ECO:0000259" key="3">
    <source>
        <dbReference type="Pfam" id="PF20235"/>
    </source>
</evidence>
<name>A0A0D9XYI9_9ORYZ</name>
<reference evidence="5" key="2">
    <citation type="submission" date="2013-12" db="EMBL/GenBank/DDBJ databases">
        <authorList>
            <person name="Yu Y."/>
            <person name="Lee S."/>
            <person name="de Baynast K."/>
            <person name="Wissotski M."/>
            <person name="Liu L."/>
            <person name="Talag J."/>
            <person name="Goicoechea J."/>
            <person name="Angelova A."/>
            <person name="Jetty R."/>
            <person name="Kudrna D."/>
            <person name="Golser W."/>
            <person name="Rivera L."/>
            <person name="Zhang J."/>
            <person name="Wing R."/>
        </authorList>
    </citation>
    <scope>NUCLEOTIDE SEQUENCE</scope>
</reference>
<sequence>MNSSIWAISGISTCLQAGQVLTNIILTAIANLDELDKNVDSQLPPPPPPMKKRRTRRSYNNCWGRFATGSFNGLLAFMKDYFRYLTNDQAMRYLYLASYDLLLAIRLVHHDRGLPLPPSLLHDDGGNGKIKIALRMAALEVDCPKPNDLVQIMTAKYPSHLLSPIMDKITGSDLQHTTHDVRRIEDLLKTAQCLPPNMDLLCCCCRPNVTENHVQQLQYISDMTFNSTTMEVNLSKCIMGKGSSAQVRYDNDSPPCEHILSINMCLLDAIYCFYIRALAALPLPAASAEDDESTMRRSCLLHAFVVSGHCYGPLDPVSNIIVNAVWYNIARPHLSSDQDNDEIELTQDIFDTGDISHLVSDSLCGLVALLRAINGAPLSKHDAMEYLWFRQCDLTLELQQIVMTTKKNPYDAAVKTLKQYTLLGKFLKSFSGKKLDSLRCLMESIHDDSPCVISNANREKLNTMIKEQLHLVLDTRKTVYNLHGPQDFVSIRDSAYVSQQRFIRSKLEQLLDMYSRQHSWKLRYKLDLVCGVEEPNSHYPRCYHANFLASIVSDDDRKTAPTPVRTRELFFAEFWDSQPGRFNCKPVCCLIQDYNACIGPCPYCGEASKIFHPPCASGSHPNHGDVPSTIPDYNADDAIHDGAAKQR</sequence>
<dbReference type="InterPro" id="IPR022059">
    <property type="entry name" value="DUF3615"/>
</dbReference>
<dbReference type="Gramene" id="LPERR12G07620.1">
    <property type="protein sequence ID" value="LPERR12G07620.1"/>
    <property type="gene ID" value="LPERR12G07620"/>
</dbReference>
<dbReference type="Proteomes" id="UP000032180">
    <property type="component" value="Chromosome 12"/>
</dbReference>
<dbReference type="EnsemblPlants" id="LPERR12G07620.1">
    <property type="protein sequence ID" value="LPERR12G07620.1"/>
    <property type="gene ID" value="LPERR12G07620"/>
</dbReference>
<proteinExistence type="predicted"/>
<evidence type="ECO:0000256" key="1">
    <source>
        <dbReference type="SAM" id="MobiDB-lite"/>
    </source>
</evidence>
<reference evidence="4" key="3">
    <citation type="submission" date="2015-04" db="UniProtKB">
        <authorList>
            <consortium name="EnsemblPlants"/>
        </authorList>
    </citation>
    <scope>IDENTIFICATION</scope>
</reference>
<evidence type="ECO:0000313" key="5">
    <source>
        <dbReference type="Proteomes" id="UP000032180"/>
    </source>
</evidence>
<dbReference type="AlphaFoldDB" id="A0A0D9XYI9"/>
<feature type="domain" description="PIR2-like helical" evidence="3">
    <location>
        <begin position="13"/>
        <end position="108"/>
    </location>
</feature>
<feature type="domain" description="PIR2-like helical" evidence="3">
    <location>
        <begin position="269"/>
        <end position="397"/>
    </location>
</feature>
<reference evidence="4 5" key="1">
    <citation type="submission" date="2012-08" db="EMBL/GenBank/DDBJ databases">
        <title>Oryza genome evolution.</title>
        <authorList>
            <person name="Wing R.A."/>
        </authorList>
    </citation>
    <scope>NUCLEOTIDE SEQUENCE</scope>
</reference>
<evidence type="ECO:0000259" key="2">
    <source>
        <dbReference type="Pfam" id="PF12274"/>
    </source>
</evidence>
<keyword evidence="5" id="KW-1185">Reference proteome</keyword>
<dbReference type="Pfam" id="PF20235">
    <property type="entry name" value="PIR2-like_helical"/>
    <property type="match status" value="2"/>
</dbReference>
<protein>
    <submittedName>
        <fullName evidence="4">Uncharacterized protein</fullName>
    </submittedName>
</protein>
<evidence type="ECO:0000313" key="4">
    <source>
        <dbReference type="EnsemblPlants" id="LPERR12G07620.1"/>
    </source>
</evidence>
<organism evidence="4 5">
    <name type="scientific">Leersia perrieri</name>
    <dbReference type="NCBI Taxonomy" id="77586"/>
    <lineage>
        <taxon>Eukaryota</taxon>
        <taxon>Viridiplantae</taxon>
        <taxon>Streptophyta</taxon>
        <taxon>Embryophyta</taxon>
        <taxon>Tracheophyta</taxon>
        <taxon>Spermatophyta</taxon>
        <taxon>Magnoliopsida</taxon>
        <taxon>Liliopsida</taxon>
        <taxon>Poales</taxon>
        <taxon>Poaceae</taxon>
        <taxon>BOP clade</taxon>
        <taxon>Oryzoideae</taxon>
        <taxon>Oryzeae</taxon>
        <taxon>Oryzinae</taxon>
        <taxon>Leersia</taxon>
    </lineage>
</organism>
<feature type="compositionally biased region" description="Basic and acidic residues" evidence="1">
    <location>
        <begin position="637"/>
        <end position="647"/>
    </location>
</feature>
<dbReference type="InterPro" id="IPR046527">
    <property type="entry name" value="PIR2-like_helical"/>
</dbReference>
<feature type="domain" description="DUF3615" evidence="2">
    <location>
        <begin position="508"/>
        <end position="613"/>
    </location>
</feature>
<accession>A0A0D9XYI9</accession>
<dbReference type="Pfam" id="PF12274">
    <property type="entry name" value="DUF3615"/>
    <property type="match status" value="1"/>
</dbReference>
<dbReference type="PANTHER" id="PTHR33120">
    <property type="entry name" value="EXPRESSED PROTEIN-RELATED"/>
    <property type="match status" value="1"/>
</dbReference>
<feature type="region of interest" description="Disordered" evidence="1">
    <location>
        <begin position="622"/>
        <end position="647"/>
    </location>
</feature>
<dbReference type="PANTHER" id="PTHR33120:SF42">
    <property type="entry name" value="OS12G0105000 PROTEIN"/>
    <property type="match status" value="1"/>
</dbReference>
<dbReference type="eggNOG" id="ENOG502R3AP">
    <property type="taxonomic scope" value="Eukaryota"/>
</dbReference>